<dbReference type="EMBL" id="BQXS01010909">
    <property type="protein sequence ID" value="GKT35037.1"/>
    <property type="molecule type" value="Genomic_DNA"/>
</dbReference>
<feature type="compositionally biased region" description="Basic and acidic residues" evidence="1">
    <location>
        <begin position="286"/>
        <end position="298"/>
    </location>
</feature>
<evidence type="ECO:0000256" key="1">
    <source>
        <dbReference type="SAM" id="MobiDB-lite"/>
    </source>
</evidence>
<proteinExistence type="predicted"/>
<feature type="non-terminal residue" evidence="2">
    <location>
        <position position="316"/>
    </location>
</feature>
<evidence type="ECO:0000313" key="3">
    <source>
        <dbReference type="Proteomes" id="UP001057375"/>
    </source>
</evidence>
<reference evidence="2" key="1">
    <citation type="submission" date="2022-03" db="EMBL/GenBank/DDBJ databases">
        <title>Draft genome sequence of Aduncisulcus paluster, a free-living microaerophilic Fornicata.</title>
        <authorList>
            <person name="Yuyama I."/>
            <person name="Kume K."/>
            <person name="Tamura T."/>
            <person name="Inagaki Y."/>
            <person name="Hashimoto T."/>
        </authorList>
    </citation>
    <scope>NUCLEOTIDE SEQUENCE</scope>
    <source>
        <strain evidence="2">NY0171</strain>
    </source>
</reference>
<evidence type="ECO:0000313" key="2">
    <source>
        <dbReference type="EMBL" id="GKT35037.1"/>
    </source>
</evidence>
<gene>
    <name evidence="2" type="ORF">ADUPG1_008279</name>
</gene>
<feature type="region of interest" description="Disordered" evidence="1">
    <location>
        <begin position="267"/>
        <end position="316"/>
    </location>
</feature>
<protein>
    <submittedName>
        <fullName evidence="2">Uncharacterized protein</fullName>
    </submittedName>
</protein>
<feature type="region of interest" description="Disordered" evidence="1">
    <location>
        <begin position="94"/>
        <end position="136"/>
    </location>
</feature>
<feature type="compositionally biased region" description="Low complexity" evidence="1">
    <location>
        <begin position="166"/>
        <end position="188"/>
    </location>
</feature>
<organism evidence="2 3">
    <name type="scientific">Aduncisulcus paluster</name>
    <dbReference type="NCBI Taxonomy" id="2918883"/>
    <lineage>
        <taxon>Eukaryota</taxon>
        <taxon>Metamonada</taxon>
        <taxon>Carpediemonas-like organisms</taxon>
        <taxon>Aduncisulcus</taxon>
    </lineage>
</organism>
<name>A0ABQ5KRD6_9EUKA</name>
<dbReference type="Proteomes" id="UP001057375">
    <property type="component" value="Unassembled WGS sequence"/>
</dbReference>
<comment type="caution">
    <text evidence="2">The sequence shown here is derived from an EMBL/GenBank/DDBJ whole genome shotgun (WGS) entry which is preliminary data.</text>
</comment>
<feature type="region of interest" description="Disordered" evidence="1">
    <location>
        <begin position="162"/>
        <end position="204"/>
    </location>
</feature>
<keyword evidence="3" id="KW-1185">Reference proteome</keyword>
<accession>A0ABQ5KRD6</accession>
<sequence>MKLYSAKQLTKVANGEDGGTPLYISRLVMIPKVANPSRVQDLRKAGRGGRDSKTSAFAYFLKKISPKAFSMVSKCQHGLMKQAGAARDIHELEDPFDSTDLPLPSSPKQSSCRSARETSRIIDTSNLTAPLHDESVNSSDILPSLEASGSVSLTPLANSNPFDSHSYPTPSTLALPSSLSSSDFQSPLGAYRRRSDSVTSPLMHTQSGAPEMDFACFSYMGVGPLTHVDVDLMKKQLERAEEDRKMLSAGMDNHHIKKVVRHAMKEVDGWDRSSRRNKSGRQSFKATKEYDMDSDRGGSARHHRRDFKGKSPREST</sequence>